<dbReference type="OrthoDB" id="6509908at2759"/>
<dbReference type="EMBL" id="KI912122">
    <property type="protein sequence ID" value="ETS73351.1"/>
    <property type="molecule type" value="Genomic_DNA"/>
</dbReference>
<dbReference type="PROSITE" id="PS00463">
    <property type="entry name" value="ZN2_CY6_FUNGAL_1"/>
    <property type="match status" value="1"/>
</dbReference>
<dbReference type="Proteomes" id="UP000030651">
    <property type="component" value="Unassembled WGS sequence"/>
</dbReference>
<proteinExistence type="predicted"/>
<dbReference type="SUPFAM" id="SSF57701">
    <property type="entry name" value="Zn2/Cys6 DNA-binding domain"/>
    <property type="match status" value="1"/>
</dbReference>
<dbReference type="SMART" id="SM00066">
    <property type="entry name" value="GAL4"/>
    <property type="match status" value="1"/>
</dbReference>
<dbReference type="HOGENOM" id="CLU_004804_2_3_1"/>
<dbReference type="InParanoid" id="W3WKL1"/>
<accession>W3WKL1</accession>
<dbReference type="KEGG" id="pfy:PFICI_14956"/>
<dbReference type="Gene3D" id="4.10.240.10">
    <property type="entry name" value="Zn(2)-C6 fungal-type DNA-binding domain"/>
    <property type="match status" value="1"/>
</dbReference>
<evidence type="ECO:0000313" key="4">
    <source>
        <dbReference type="Proteomes" id="UP000030651"/>
    </source>
</evidence>
<dbReference type="CDD" id="cd00067">
    <property type="entry name" value="GAL4"/>
    <property type="match status" value="1"/>
</dbReference>
<dbReference type="InterPro" id="IPR001138">
    <property type="entry name" value="Zn2Cys6_DnaBD"/>
</dbReference>
<gene>
    <name evidence="3" type="ORF">PFICI_14956</name>
</gene>
<dbReference type="RefSeq" id="XP_007841728.1">
    <property type="nucleotide sequence ID" value="XM_007843537.1"/>
</dbReference>
<protein>
    <recommendedName>
        <fullName evidence="2">Zn(2)-C6 fungal-type domain-containing protein</fullName>
    </recommendedName>
</protein>
<sequence>MASCSVARHVRKGAHSCVECRKRKLRCSRSSETAQSCRRCEERFLECIPQILSAPSTSKPSRKTRDRISWLEDKVHNLTEAVQALQQPTAGTISDLSLEYSASDSEAGETDTCSDIAIPTQPSYLNALFNNSILNSTENDATGRSNPTSSQFSHTIRVALQSLVPSKGNVISLAETSSGWLSLLHDIFPIMTDIKSGYDILSRHDEVLRPTANPLTVASWLLIVAITAQHNAGPRHQITLRNKKPLNGPRYSRLVAESVERTIIVRDQLMISVEGIATMTLLVRLHLTHGNFVQAFLLLRRALAIAELLGLPWATPRCLLWQHICTAERFQNMLLGFPSVTQHYGLGQLEPVLVDGKIVPPNFLLRLSSLALDINGPSDLRNHSTSLSEIQSAITKRDRDLKDLINQMPDNWWSDEATLSLSDRLIKHIYHYMTLRLHLPLLLRQDVSERGLQSRAACIDACRALLQGYIDVYPLILEGYFIQRILDLQIFTGAIVLLLADHSCGVHNHDKGATTDMPSVSMKLIANVVQAIEHHSENPRSDIAEQTLGAIQTLTELLGTDDSDALQGDTVLHVPLLGKLHVRRKTESEASIDFDPSIPDFDMAGMDIDQVATSNFNWSIEQAYDLLFYTATQS</sequence>
<dbReference type="PANTHER" id="PTHR47840">
    <property type="entry name" value="ZN(II)2CYS6 TRANSCRIPTION FACTOR (EUROFUNG)-RELATED"/>
    <property type="match status" value="1"/>
</dbReference>
<dbReference type="InterPro" id="IPR036864">
    <property type="entry name" value="Zn2-C6_fun-type_DNA-bd_sf"/>
</dbReference>
<dbReference type="STRING" id="1229662.W3WKL1"/>
<dbReference type="GeneID" id="19279969"/>
<evidence type="ECO:0000256" key="1">
    <source>
        <dbReference type="ARBA" id="ARBA00023242"/>
    </source>
</evidence>
<dbReference type="OMA" id="LPCMDAC"/>
<dbReference type="GO" id="GO:0008270">
    <property type="term" value="F:zinc ion binding"/>
    <property type="evidence" value="ECO:0007669"/>
    <property type="project" value="InterPro"/>
</dbReference>
<organism evidence="3 4">
    <name type="scientific">Pestalotiopsis fici (strain W106-1 / CGMCC3.15140)</name>
    <dbReference type="NCBI Taxonomy" id="1229662"/>
    <lineage>
        <taxon>Eukaryota</taxon>
        <taxon>Fungi</taxon>
        <taxon>Dikarya</taxon>
        <taxon>Ascomycota</taxon>
        <taxon>Pezizomycotina</taxon>
        <taxon>Sordariomycetes</taxon>
        <taxon>Xylariomycetidae</taxon>
        <taxon>Amphisphaeriales</taxon>
        <taxon>Sporocadaceae</taxon>
        <taxon>Pestalotiopsis</taxon>
    </lineage>
</organism>
<feature type="domain" description="Zn(2)-C6 fungal-type" evidence="2">
    <location>
        <begin position="16"/>
        <end position="47"/>
    </location>
</feature>
<reference evidence="4" key="1">
    <citation type="journal article" date="2015" name="BMC Genomics">
        <title>Genomic and transcriptomic analysis of the endophytic fungus Pestalotiopsis fici reveals its lifestyle and high potential for synthesis of natural products.</title>
        <authorList>
            <person name="Wang X."/>
            <person name="Zhang X."/>
            <person name="Liu L."/>
            <person name="Xiang M."/>
            <person name="Wang W."/>
            <person name="Sun X."/>
            <person name="Che Y."/>
            <person name="Guo L."/>
            <person name="Liu G."/>
            <person name="Guo L."/>
            <person name="Wang C."/>
            <person name="Yin W.B."/>
            <person name="Stadler M."/>
            <person name="Zhang X."/>
            <person name="Liu X."/>
        </authorList>
    </citation>
    <scope>NUCLEOTIDE SEQUENCE [LARGE SCALE GENOMIC DNA]</scope>
    <source>
        <strain evidence="4">W106-1 / CGMCC3.15140</strain>
    </source>
</reference>
<keyword evidence="4" id="KW-1185">Reference proteome</keyword>
<evidence type="ECO:0000313" key="3">
    <source>
        <dbReference type="EMBL" id="ETS73351.1"/>
    </source>
</evidence>
<dbReference type="PROSITE" id="PS50048">
    <property type="entry name" value="ZN2_CY6_FUNGAL_2"/>
    <property type="match status" value="1"/>
</dbReference>
<dbReference type="CDD" id="cd12148">
    <property type="entry name" value="fungal_TF_MHR"/>
    <property type="match status" value="1"/>
</dbReference>
<name>W3WKL1_PESFW</name>
<dbReference type="PANTHER" id="PTHR47840:SF3">
    <property type="entry name" value="ZN(II)2CYS6 TRANSCRIPTION FACTOR (EUROFUNG)"/>
    <property type="match status" value="1"/>
</dbReference>
<dbReference type="GO" id="GO:0000981">
    <property type="term" value="F:DNA-binding transcription factor activity, RNA polymerase II-specific"/>
    <property type="evidence" value="ECO:0007669"/>
    <property type="project" value="InterPro"/>
</dbReference>
<evidence type="ECO:0000259" key="2">
    <source>
        <dbReference type="PROSITE" id="PS50048"/>
    </source>
</evidence>
<dbReference type="eggNOG" id="ENOG502SKTD">
    <property type="taxonomic scope" value="Eukaryota"/>
</dbReference>
<dbReference type="Pfam" id="PF00172">
    <property type="entry name" value="Zn_clus"/>
    <property type="match status" value="1"/>
</dbReference>
<dbReference type="AlphaFoldDB" id="W3WKL1"/>
<keyword evidence="1" id="KW-0539">Nucleus</keyword>